<evidence type="ECO:0000313" key="2">
    <source>
        <dbReference type="Proteomes" id="UP000663873"/>
    </source>
</evidence>
<accession>A0A821X9S5</accession>
<name>A0A821X9S5_9BILA</name>
<sequence length="68" mass="8218">MPRHGFASIPPGRNQFFDFNTLNCEQQQRWRQNMTRTQQQKHRRTPAFHFQDKATSYFMTDPIKTSDN</sequence>
<proteinExistence type="predicted"/>
<organism evidence="1 2">
    <name type="scientific">Rotaria socialis</name>
    <dbReference type="NCBI Taxonomy" id="392032"/>
    <lineage>
        <taxon>Eukaryota</taxon>
        <taxon>Metazoa</taxon>
        <taxon>Spiralia</taxon>
        <taxon>Gnathifera</taxon>
        <taxon>Rotifera</taxon>
        <taxon>Eurotatoria</taxon>
        <taxon>Bdelloidea</taxon>
        <taxon>Philodinida</taxon>
        <taxon>Philodinidae</taxon>
        <taxon>Rotaria</taxon>
    </lineage>
</organism>
<comment type="caution">
    <text evidence="1">The sequence shown here is derived from an EMBL/GenBank/DDBJ whole genome shotgun (WGS) entry which is preliminary data.</text>
</comment>
<gene>
    <name evidence="1" type="ORF">UJA718_LOCUS47145</name>
</gene>
<dbReference type="Proteomes" id="UP000663873">
    <property type="component" value="Unassembled WGS sequence"/>
</dbReference>
<evidence type="ECO:0000313" key="1">
    <source>
        <dbReference type="EMBL" id="CAF4937073.1"/>
    </source>
</evidence>
<protein>
    <submittedName>
        <fullName evidence="1">Uncharacterized protein</fullName>
    </submittedName>
</protein>
<dbReference type="AlphaFoldDB" id="A0A821X9S5"/>
<feature type="non-terminal residue" evidence="1">
    <location>
        <position position="68"/>
    </location>
</feature>
<reference evidence="1" key="1">
    <citation type="submission" date="2021-02" db="EMBL/GenBank/DDBJ databases">
        <authorList>
            <person name="Nowell W R."/>
        </authorList>
    </citation>
    <scope>NUCLEOTIDE SEQUENCE</scope>
</reference>
<keyword evidence="2" id="KW-1185">Reference proteome</keyword>
<dbReference type="EMBL" id="CAJOBP010087873">
    <property type="protein sequence ID" value="CAF4937073.1"/>
    <property type="molecule type" value="Genomic_DNA"/>
</dbReference>